<dbReference type="GO" id="GO:0016791">
    <property type="term" value="F:phosphatase activity"/>
    <property type="evidence" value="ECO:0007669"/>
    <property type="project" value="TreeGrafter"/>
</dbReference>
<evidence type="ECO:0000313" key="9">
    <source>
        <dbReference type="EMBL" id="GIJ58850.1"/>
    </source>
</evidence>
<dbReference type="Gene3D" id="3.40.50.10880">
    <property type="entry name" value="Uncharacterised protein PF01937, DUF89, domain 3"/>
    <property type="match status" value="1"/>
</dbReference>
<dbReference type="PANTHER" id="PTHR12260">
    <property type="entry name" value="DAMAGE-CONTROL PHOSPHATASE ARMT1"/>
    <property type="match status" value="1"/>
</dbReference>
<evidence type="ECO:0000256" key="2">
    <source>
        <dbReference type="ARBA" id="ARBA00001936"/>
    </source>
</evidence>
<evidence type="ECO:0000256" key="3">
    <source>
        <dbReference type="ARBA" id="ARBA00009519"/>
    </source>
</evidence>
<evidence type="ECO:0000313" key="10">
    <source>
        <dbReference type="Proteomes" id="UP000612585"/>
    </source>
</evidence>
<protein>
    <recommendedName>
        <fullName evidence="8">Damage-control phosphatase ARMT1-like metal-binding domain-containing protein</fullName>
    </recommendedName>
</protein>
<dbReference type="Proteomes" id="UP000612585">
    <property type="component" value="Unassembled WGS sequence"/>
</dbReference>
<evidence type="ECO:0000256" key="5">
    <source>
        <dbReference type="ARBA" id="ARBA00022801"/>
    </source>
</evidence>
<keyword evidence="6" id="KW-0464">Manganese</keyword>
<keyword evidence="5" id="KW-0378">Hydrolase</keyword>
<accession>A0A8J3ZBW5</accession>
<keyword evidence="10" id="KW-1185">Reference proteome</keyword>
<dbReference type="Pfam" id="PF01937">
    <property type="entry name" value="ARMT1-like_dom"/>
    <property type="match status" value="1"/>
</dbReference>
<evidence type="ECO:0000256" key="1">
    <source>
        <dbReference type="ARBA" id="ARBA00001326"/>
    </source>
</evidence>
<dbReference type="RefSeq" id="WP_204000245.1">
    <property type="nucleotide sequence ID" value="NZ_BOPG01000043.1"/>
</dbReference>
<dbReference type="EMBL" id="BOPG01000043">
    <property type="protein sequence ID" value="GIJ58850.1"/>
    <property type="molecule type" value="Genomic_DNA"/>
</dbReference>
<dbReference type="SUPFAM" id="SSF111321">
    <property type="entry name" value="AF1104-like"/>
    <property type="match status" value="1"/>
</dbReference>
<dbReference type="PANTHER" id="PTHR12260:SF6">
    <property type="entry name" value="DAMAGE-CONTROL PHOSPHATASE ARMT1"/>
    <property type="match status" value="1"/>
</dbReference>
<name>A0A8J3ZBW5_9ACTN</name>
<dbReference type="InterPro" id="IPR002791">
    <property type="entry name" value="ARMT1-like_metal-bd"/>
</dbReference>
<dbReference type="InterPro" id="IPR039763">
    <property type="entry name" value="ARMT1"/>
</dbReference>
<dbReference type="GO" id="GO:0006974">
    <property type="term" value="P:DNA damage response"/>
    <property type="evidence" value="ECO:0007669"/>
    <property type="project" value="TreeGrafter"/>
</dbReference>
<dbReference type="AlphaFoldDB" id="A0A8J3ZBW5"/>
<evidence type="ECO:0000256" key="4">
    <source>
        <dbReference type="ARBA" id="ARBA00022723"/>
    </source>
</evidence>
<comment type="caution">
    <text evidence="9">The sequence shown here is derived from an EMBL/GenBank/DDBJ whole genome shotgun (WGS) entry which is preliminary data.</text>
</comment>
<evidence type="ECO:0000256" key="6">
    <source>
        <dbReference type="ARBA" id="ARBA00023211"/>
    </source>
</evidence>
<evidence type="ECO:0000256" key="7">
    <source>
        <dbReference type="ARBA" id="ARBA00048809"/>
    </source>
</evidence>
<keyword evidence="4" id="KW-0479">Metal-binding</keyword>
<dbReference type="GO" id="GO:0046872">
    <property type="term" value="F:metal ion binding"/>
    <property type="evidence" value="ECO:0007669"/>
    <property type="project" value="UniProtKB-KW"/>
</dbReference>
<organism evidence="9 10">
    <name type="scientific">Virgisporangium aurantiacum</name>
    <dbReference type="NCBI Taxonomy" id="175570"/>
    <lineage>
        <taxon>Bacteria</taxon>
        <taxon>Bacillati</taxon>
        <taxon>Actinomycetota</taxon>
        <taxon>Actinomycetes</taxon>
        <taxon>Micromonosporales</taxon>
        <taxon>Micromonosporaceae</taxon>
        <taxon>Virgisporangium</taxon>
    </lineage>
</organism>
<dbReference type="InterPro" id="IPR036075">
    <property type="entry name" value="ARMT-1-like_metal-bd_sf"/>
</dbReference>
<reference evidence="9" key="1">
    <citation type="submission" date="2021-01" db="EMBL/GenBank/DDBJ databases">
        <title>Whole genome shotgun sequence of Virgisporangium aurantiacum NBRC 16421.</title>
        <authorList>
            <person name="Komaki H."/>
            <person name="Tamura T."/>
        </authorList>
    </citation>
    <scope>NUCLEOTIDE SEQUENCE</scope>
    <source>
        <strain evidence="9">NBRC 16421</strain>
    </source>
</reference>
<sequence>MEPILSNVPGSLAWHVWHERHPVLFARIKEAHPFPPEIHTALDGLLAETLTPPWLDAPFLSAESTFYRRLLDAIGYFSPGPWAGFDLFAFLKDADLASAPLHDLPELTPAEHLIASLWGNQADLGFQLGIAVGPAAHLVADDTDDALSVLTGAARVGLVADNAGKELLADLGLIDFLLGPGGVGAVTLYLKPHPYYVSDATTTDLVKCLRALAGAGGRAAGTADRLHAAAAAGRLLIDTDPFFCAPLPFHEAPPDLFGRADVLIFKGDLNYRRLVGDNHWPTSTPFASTLPAFDGTAVVALRTLKSDVLVGVDDAVVAALADQGDWRTNGRYGSVQVFIP</sequence>
<comment type="cofactor">
    <cofactor evidence="2">
        <name>Mn(2+)</name>
        <dbReference type="ChEBI" id="CHEBI:29035"/>
    </cofactor>
</comment>
<feature type="domain" description="Damage-control phosphatase ARMT1-like metal-binding" evidence="8">
    <location>
        <begin position="46"/>
        <end position="313"/>
    </location>
</feature>
<comment type="catalytic activity">
    <reaction evidence="7">
        <text>beta-D-fructose 6-phosphate = dihydroxyacetone + D-glyceraldehyde 3-phosphate</text>
        <dbReference type="Rhea" id="RHEA:28002"/>
        <dbReference type="ChEBI" id="CHEBI:16016"/>
        <dbReference type="ChEBI" id="CHEBI:57634"/>
        <dbReference type="ChEBI" id="CHEBI:59776"/>
    </reaction>
</comment>
<comment type="catalytic activity">
    <reaction evidence="1">
        <text>beta-D-fructose 1-phosphate + H2O = D-fructose + phosphate</text>
        <dbReference type="Rhea" id="RHEA:35603"/>
        <dbReference type="ChEBI" id="CHEBI:15377"/>
        <dbReference type="ChEBI" id="CHEBI:37721"/>
        <dbReference type="ChEBI" id="CHEBI:43474"/>
        <dbReference type="ChEBI" id="CHEBI:138881"/>
    </reaction>
</comment>
<proteinExistence type="inferred from homology"/>
<comment type="similarity">
    <text evidence="3">Belongs to the damage-control phosphatase family. Sugar phosphate phosphatase III subfamily.</text>
</comment>
<gene>
    <name evidence="9" type="ORF">Vau01_063660</name>
</gene>
<evidence type="ECO:0000259" key="8">
    <source>
        <dbReference type="Pfam" id="PF01937"/>
    </source>
</evidence>